<evidence type="ECO:0000256" key="3">
    <source>
        <dbReference type="ARBA" id="ARBA00022617"/>
    </source>
</evidence>
<dbReference type="Pfam" id="PF14537">
    <property type="entry name" value="Cytochrom_c3_2"/>
    <property type="match status" value="1"/>
</dbReference>
<name>A0A0J1FQJ2_9FIRM</name>
<dbReference type="PANTHER" id="PTHR35038:SF6">
    <property type="entry name" value="SURFACE LOCALIZED DECAHEME CYTOCHROME C LIPOPROTEIN"/>
    <property type="match status" value="1"/>
</dbReference>
<dbReference type="SUPFAM" id="SSF48695">
    <property type="entry name" value="Multiheme cytochromes"/>
    <property type="match status" value="1"/>
</dbReference>
<dbReference type="Gene3D" id="1.10.1130.10">
    <property type="entry name" value="Flavocytochrome C3, Chain A"/>
    <property type="match status" value="1"/>
</dbReference>
<dbReference type="GO" id="GO:0046872">
    <property type="term" value="F:metal ion binding"/>
    <property type="evidence" value="ECO:0007669"/>
    <property type="project" value="UniProtKB-KW"/>
</dbReference>
<dbReference type="Proteomes" id="UP000036356">
    <property type="component" value="Unassembled WGS sequence"/>
</dbReference>
<sequence length="358" mass="38470">MRRLKILVLSILTLVIITLVAACNTQTPAPTTPQTSTPNVTQTASTNLTYVGEQTCQSCHKKGNYDKTPHHQSFKPLSAYKFDKTYGTVTVYDGAANDAKSASIDLSKALGVQMDTYVIAEIPKTAGFAKQFYRVGRVTKNSDGTYKIQSAGLVKGTQNWSAEDYSCLECHSPGMGKAGSPDLTITCESCHGPGSAHIAATSDDQRKATMPLPTSQTCLKCHKSDPTKDTTPGATPGAIITTNHYGTRDYTFSKHNTTGMINGCLTCHIPHAPDAKGGLLRNANPNEICATCHAGKNYDVNTIMWDNKSDPHGHITPDHSFTAVPESATKVNPKTKNVEITDPTVLNMIKKALPNLAK</sequence>
<keyword evidence="3" id="KW-0349">Heme</keyword>
<keyword evidence="6" id="KW-0249">Electron transport</keyword>
<evidence type="ECO:0000259" key="9">
    <source>
        <dbReference type="Pfam" id="PF09699"/>
    </source>
</evidence>
<evidence type="ECO:0000313" key="12">
    <source>
        <dbReference type="Proteomes" id="UP000036356"/>
    </source>
</evidence>
<feature type="chain" id="PRO_5005251392" evidence="8">
    <location>
        <begin position="22"/>
        <end position="358"/>
    </location>
</feature>
<keyword evidence="7" id="KW-0408">Iron</keyword>
<evidence type="ECO:0000256" key="1">
    <source>
        <dbReference type="ARBA" id="ARBA00004196"/>
    </source>
</evidence>
<dbReference type="STRING" id="476652.DEAC_c26890"/>
<protein>
    <submittedName>
        <fullName evidence="11">Doubled CXXCH motif containing protein</fullName>
    </submittedName>
</protein>
<accession>A0A0J1FQJ2</accession>
<keyword evidence="5 8" id="KW-0732">Signal</keyword>
<dbReference type="EMBL" id="LDZY01000008">
    <property type="protein sequence ID" value="KLU65552.1"/>
    <property type="molecule type" value="Genomic_DNA"/>
</dbReference>
<keyword evidence="4" id="KW-0479">Metal-binding</keyword>
<keyword evidence="12" id="KW-1185">Reference proteome</keyword>
<evidence type="ECO:0000256" key="6">
    <source>
        <dbReference type="ARBA" id="ARBA00022982"/>
    </source>
</evidence>
<feature type="domain" description="Doubled CXXCH motif" evidence="9">
    <location>
        <begin position="263"/>
        <end position="296"/>
    </location>
</feature>
<evidence type="ECO:0000256" key="8">
    <source>
        <dbReference type="SAM" id="SignalP"/>
    </source>
</evidence>
<dbReference type="InterPro" id="IPR036280">
    <property type="entry name" value="Multihaem_cyt_sf"/>
</dbReference>
<comment type="caution">
    <text evidence="11">The sequence shown here is derived from an EMBL/GenBank/DDBJ whole genome shotgun (WGS) entry which is preliminary data.</text>
</comment>
<dbReference type="InterPro" id="IPR010177">
    <property type="entry name" value="Paired_CXXCH_1"/>
</dbReference>
<evidence type="ECO:0000256" key="4">
    <source>
        <dbReference type="ARBA" id="ARBA00022723"/>
    </source>
</evidence>
<feature type="signal peptide" evidence="8">
    <location>
        <begin position="1"/>
        <end position="21"/>
    </location>
</feature>
<reference evidence="11 12" key="1">
    <citation type="submission" date="2015-06" db="EMBL/GenBank/DDBJ databases">
        <title>Draft genome of the moderately acidophilic sulfate reducer Candidatus Desulfosporosinus acididurans strain M1.</title>
        <authorList>
            <person name="Poehlein A."/>
            <person name="Petzsch P."/>
            <person name="Johnson B.D."/>
            <person name="Schloemann M."/>
            <person name="Daniel R."/>
            <person name="Muehling M."/>
        </authorList>
    </citation>
    <scope>NUCLEOTIDE SEQUENCE [LARGE SCALE GENOMIC DNA]</scope>
    <source>
        <strain evidence="11 12">M1</strain>
    </source>
</reference>
<proteinExistence type="predicted"/>
<dbReference type="AlphaFoldDB" id="A0A0J1FQJ2"/>
<dbReference type="GO" id="GO:0016491">
    <property type="term" value="F:oxidoreductase activity"/>
    <property type="evidence" value="ECO:0007669"/>
    <property type="project" value="TreeGrafter"/>
</dbReference>
<evidence type="ECO:0000313" key="11">
    <source>
        <dbReference type="EMBL" id="KLU65552.1"/>
    </source>
</evidence>
<evidence type="ECO:0000256" key="5">
    <source>
        <dbReference type="ARBA" id="ARBA00022729"/>
    </source>
</evidence>
<evidence type="ECO:0000256" key="2">
    <source>
        <dbReference type="ARBA" id="ARBA00022448"/>
    </source>
</evidence>
<evidence type="ECO:0000256" key="7">
    <source>
        <dbReference type="ARBA" id="ARBA00023004"/>
    </source>
</evidence>
<dbReference type="InterPro" id="IPR012286">
    <property type="entry name" value="Tetrahaem_cytochrome"/>
</dbReference>
<dbReference type="Pfam" id="PF09699">
    <property type="entry name" value="Paired_CXXCH_1"/>
    <property type="match status" value="1"/>
</dbReference>
<dbReference type="GO" id="GO:0030313">
    <property type="term" value="C:cell envelope"/>
    <property type="evidence" value="ECO:0007669"/>
    <property type="project" value="UniProtKB-SubCell"/>
</dbReference>
<dbReference type="PROSITE" id="PS51257">
    <property type="entry name" value="PROKAR_LIPOPROTEIN"/>
    <property type="match status" value="1"/>
</dbReference>
<dbReference type="InterPro" id="IPR051829">
    <property type="entry name" value="Multiheme_Cytochr_ET"/>
</dbReference>
<keyword evidence="2" id="KW-0813">Transport</keyword>
<comment type="subcellular location">
    <subcellularLocation>
        <location evidence="1">Cell envelope</location>
    </subcellularLocation>
</comment>
<dbReference type="PANTHER" id="PTHR35038">
    <property type="entry name" value="DISSIMILATORY SULFITE REDUCTASE SIRA"/>
    <property type="match status" value="1"/>
</dbReference>
<evidence type="ECO:0000259" key="10">
    <source>
        <dbReference type="Pfam" id="PF14537"/>
    </source>
</evidence>
<dbReference type="RefSeq" id="WP_047810507.1">
    <property type="nucleotide sequence ID" value="NZ_LDZY01000008.1"/>
</dbReference>
<organism evidence="11 12">
    <name type="scientific">Desulfosporosinus acididurans</name>
    <dbReference type="NCBI Taxonomy" id="476652"/>
    <lineage>
        <taxon>Bacteria</taxon>
        <taxon>Bacillati</taxon>
        <taxon>Bacillota</taxon>
        <taxon>Clostridia</taxon>
        <taxon>Eubacteriales</taxon>
        <taxon>Desulfitobacteriaceae</taxon>
        <taxon>Desulfosporosinus</taxon>
    </lineage>
</organism>
<gene>
    <name evidence="11" type="ORF">DEAC_c26890</name>
</gene>
<dbReference type="PATRIC" id="fig|476652.3.peg.2813"/>
<feature type="domain" description="Tetrahaem cytochrome" evidence="10">
    <location>
        <begin position="162"/>
        <end position="225"/>
    </location>
</feature>